<accession>A0A1F5DSJ0</accession>
<evidence type="ECO:0000313" key="2">
    <source>
        <dbReference type="Proteomes" id="UP000176364"/>
    </source>
</evidence>
<dbReference type="EMBL" id="MEZQ01000056">
    <property type="protein sequence ID" value="OGD57996.1"/>
    <property type="molecule type" value="Genomic_DNA"/>
</dbReference>
<proteinExistence type="predicted"/>
<name>A0A1F5DSJ0_9BACT</name>
<gene>
    <name evidence="1" type="ORF">A3I57_00525</name>
</gene>
<dbReference type="Proteomes" id="UP000176364">
    <property type="component" value="Unassembled WGS sequence"/>
</dbReference>
<reference evidence="1 2" key="1">
    <citation type="journal article" date="2016" name="Nat. Commun.">
        <title>Thousands of microbial genomes shed light on interconnected biogeochemical processes in an aquifer system.</title>
        <authorList>
            <person name="Anantharaman K."/>
            <person name="Brown C.T."/>
            <person name="Hug L.A."/>
            <person name="Sharon I."/>
            <person name="Castelle C.J."/>
            <person name="Probst A.J."/>
            <person name="Thomas B.C."/>
            <person name="Singh A."/>
            <person name="Wilkins M.J."/>
            <person name="Karaoz U."/>
            <person name="Brodie E.L."/>
            <person name="Williams K.H."/>
            <person name="Hubbard S.S."/>
            <person name="Banfield J.F."/>
        </authorList>
    </citation>
    <scope>NUCLEOTIDE SEQUENCE [LARGE SCALE GENOMIC DNA]</scope>
</reference>
<organism evidence="1 2">
    <name type="scientific">Candidatus Beckwithbacteria bacterium RIFCSPLOWO2_02_FULL_47_23</name>
    <dbReference type="NCBI Taxonomy" id="1797463"/>
    <lineage>
        <taxon>Bacteria</taxon>
        <taxon>Candidatus Beckwithiibacteriota</taxon>
    </lineage>
</organism>
<evidence type="ECO:0000313" key="1">
    <source>
        <dbReference type="EMBL" id="OGD57996.1"/>
    </source>
</evidence>
<dbReference type="AlphaFoldDB" id="A0A1F5DSJ0"/>
<sequence>MSVLLTIFSIYTFRILDQVKRSLEKTNLMLDDMKRITKAIADPVEHAAEFVGGLKKGAKLVELAGRLIEKKKSEKSD</sequence>
<comment type="caution">
    <text evidence="1">The sequence shown here is derived from an EMBL/GenBank/DDBJ whole genome shotgun (WGS) entry which is preliminary data.</text>
</comment>
<protein>
    <submittedName>
        <fullName evidence="1">Uncharacterized protein</fullName>
    </submittedName>
</protein>